<feature type="domain" description="Carrier" evidence="1">
    <location>
        <begin position="3"/>
        <end position="80"/>
    </location>
</feature>
<evidence type="ECO:0000313" key="2">
    <source>
        <dbReference type="EMBL" id="CAB4920557.1"/>
    </source>
</evidence>
<reference evidence="2" key="1">
    <citation type="submission" date="2020-05" db="EMBL/GenBank/DDBJ databases">
        <authorList>
            <person name="Chiriac C."/>
            <person name="Salcher M."/>
            <person name="Ghai R."/>
            <person name="Kavagutti S V."/>
        </authorList>
    </citation>
    <scope>NUCLEOTIDE SEQUENCE</scope>
</reference>
<gene>
    <name evidence="2" type="ORF">UFOPK3674_00524</name>
</gene>
<sequence>MSSVTQEQVEAVVHKALESFGADPSEFAPATTFEALDIDSLDLAELSQIVDEEFGVTLKGDDMKQIRTLGDAVSLILERA</sequence>
<dbReference type="InterPro" id="IPR009081">
    <property type="entry name" value="PP-bd_ACP"/>
</dbReference>
<protein>
    <submittedName>
        <fullName evidence="2">Unannotated protein</fullName>
    </submittedName>
</protein>
<evidence type="ECO:0000259" key="1">
    <source>
        <dbReference type="PROSITE" id="PS50075"/>
    </source>
</evidence>
<proteinExistence type="predicted"/>
<accession>A0A6J7HHU5</accession>
<dbReference type="Pfam" id="PF00550">
    <property type="entry name" value="PP-binding"/>
    <property type="match status" value="1"/>
</dbReference>
<organism evidence="2">
    <name type="scientific">freshwater metagenome</name>
    <dbReference type="NCBI Taxonomy" id="449393"/>
    <lineage>
        <taxon>unclassified sequences</taxon>
        <taxon>metagenomes</taxon>
        <taxon>ecological metagenomes</taxon>
    </lineage>
</organism>
<dbReference type="PROSITE" id="PS50075">
    <property type="entry name" value="CARRIER"/>
    <property type="match status" value="1"/>
</dbReference>
<dbReference type="SUPFAM" id="SSF47336">
    <property type="entry name" value="ACP-like"/>
    <property type="match status" value="1"/>
</dbReference>
<dbReference type="InterPro" id="IPR036736">
    <property type="entry name" value="ACP-like_sf"/>
</dbReference>
<name>A0A6J7HHU5_9ZZZZ</name>
<dbReference type="EMBL" id="CAFBMX010000002">
    <property type="protein sequence ID" value="CAB4920557.1"/>
    <property type="molecule type" value="Genomic_DNA"/>
</dbReference>
<dbReference type="AlphaFoldDB" id="A0A6J7HHU5"/>
<dbReference type="Gene3D" id="1.10.1200.10">
    <property type="entry name" value="ACP-like"/>
    <property type="match status" value="1"/>
</dbReference>